<dbReference type="SUPFAM" id="SSF56112">
    <property type="entry name" value="Protein kinase-like (PK-like)"/>
    <property type="match status" value="1"/>
</dbReference>
<dbReference type="InterPro" id="IPR000719">
    <property type="entry name" value="Prot_kinase_dom"/>
</dbReference>
<reference evidence="4 7" key="1">
    <citation type="submission" date="2019-10" db="EMBL/GenBank/DDBJ databases">
        <title>Comparative genomics of sulfur disproportionating microorganisms.</title>
        <authorList>
            <person name="Ward L.M."/>
            <person name="Bertran E."/>
            <person name="Johnston D."/>
        </authorList>
    </citation>
    <scope>NUCLEOTIDE SEQUENCE [LARGE SCALE GENOMIC DNA]</scope>
    <source>
        <strain evidence="4 7">DSM 3772</strain>
    </source>
</reference>
<organism evidence="5 6">
    <name type="scientific">Acidianus ambivalens</name>
    <name type="common">Desulfurolobus ambivalens</name>
    <dbReference type="NCBI Taxonomy" id="2283"/>
    <lineage>
        <taxon>Archaea</taxon>
        <taxon>Thermoproteota</taxon>
        <taxon>Thermoprotei</taxon>
        <taxon>Sulfolobales</taxon>
        <taxon>Sulfolobaceae</taxon>
        <taxon>Acidianus</taxon>
    </lineage>
</organism>
<dbReference type="GO" id="GO:0005737">
    <property type="term" value="C:cytoplasm"/>
    <property type="evidence" value="ECO:0007669"/>
    <property type="project" value="TreeGrafter"/>
</dbReference>
<keyword evidence="5" id="KW-0808">Transferase</keyword>
<dbReference type="SUPFAM" id="SSF48452">
    <property type="entry name" value="TPR-like"/>
    <property type="match status" value="1"/>
</dbReference>
<evidence type="ECO:0000313" key="4">
    <source>
        <dbReference type="EMBL" id="MQL54909.1"/>
    </source>
</evidence>
<dbReference type="PROSITE" id="PS00108">
    <property type="entry name" value="PROTEIN_KINASE_ST"/>
    <property type="match status" value="1"/>
</dbReference>
<dbReference type="AlphaFoldDB" id="A0A650CXV4"/>
<dbReference type="CDD" id="cd14014">
    <property type="entry name" value="STKc_PknB_like"/>
    <property type="match status" value="1"/>
</dbReference>
<evidence type="ECO:0000313" key="7">
    <source>
        <dbReference type="Proteomes" id="UP000474054"/>
    </source>
</evidence>
<evidence type="ECO:0000256" key="1">
    <source>
        <dbReference type="ARBA" id="ARBA00022741"/>
    </source>
</evidence>
<dbReference type="InterPro" id="IPR008271">
    <property type="entry name" value="Ser/Thr_kinase_AS"/>
</dbReference>
<evidence type="ECO:0000259" key="3">
    <source>
        <dbReference type="PROSITE" id="PS50011"/>
    </source>
</evidence>
<dbReference type="Pfam" id="PF00069">
    <property type="entry name" value="Pkinase"/>
    <property type="match status" value="1"/>
</dbReference>
<dbReference type="SMART" id="SM00220">
    <property type="entry name" value="S_TKc"/>
    <property type="match status" value="1"/>
</dbReference>
<dbReference type="Pfam" id="PF13432">
    <property type="entry name" value="TPR_16"/>
    <property type="match status" value="1"/>
</dbReference>
<dbReference type="Proteomes" id="UP000426328">
    <property type="component" value="Chromosome"/>
</dbReference>
<feature type="domain" description="Protein kinase" evidence="3">
    <location>
        <begin position="364"/>
        <end position="657"/>
    </location>
</feature>
<dbReference type="GO" id="GO:0005524">
    <property type="term" value="F:ATP binding"/>
    <property type="evidence" value="ECO:0007669"/>
    <property type="project" value="UniProtKB-KW"/>
</dbReference>
<reference evidence="5 6" key="2">
    <citation type="submission" date="2019-10" db="EMBL/GenBank/DDBJ databases">
        <title>Genome Sequences from Six Type Strain Members of the Archaeal Family Sulfolobaceae: Acidianus ambivalens, Acidianus infernus, Metallosphaera prunae, Stygiolobus azoricus, Sulfolobus metallicus, and Sulfurisphaera ohwakuensis.</title>
        <authorList>
            <person name="Counts J.A."/>
            <person name="Kelly R.M."/>
        </authorList>
    </citation>
    <scope>NUCLEOTIDE SEQUENCE [LARGE SCALE GENOMIC DNA]</scope>
    <source>
        <strain evidence="5 6">LEI 10</strain>
    </source>
</reference>
<evidence type="ECO:0000256" key="2">
    <source>
        <dbReference type="ARBA" id="ARBA00022840"/>
    </source>
</evidence>
<proteinExistence type="predicted"/>
<dbReference type="PANTHER" id="PTHR44167">
    <property type="entry name" value="OVARIAN-SPECIFIC SERINE/THREONINE-PROTEIN KINASE LOK-RELATED"/>
    <property type="match status" value="1"/>
</dbReference>
<dbReference type="Proteomes" id="UP000474054">
    <property type="component" value="Unassembled WGS sequence"/>
</dbReference>
<accession>A0A650CXV4</accession>
<protein>
    <submittedName>
        <fullName evidence="5">Protein kinase</fullName>
    </submittedName>
</protein>
<evidence type="ECO:0000313" key="5">
    <source>
        <dbReference type="EMBL" id="QGR22694.1"/>
    </source>
</evidence>
<dbReference type="EMBL" id="CP045482">
    <property type="protein sequence ID" value="QGR22694.1"/>
    <property type="molecule type" value="Genomic_DNA"/>
</dbReference>
<keyword evidence="1" id="KW-0547">Nucleotide-binding</keyword>
<dbReference type="GO" id="GO:0004674">
    <property type="term" value="F:protein serine/threonine kinase activity"/>
    <property type="evidence" value="ECO:0007669"/>
    <property type="project" value="TreeGrafter"/>
</dbReference>
<dbReference type="InterPro" id="IPR017441">
    <property type="entry name" value="Protein_kinase_ATP_BS"/>
</dbReference>
<dbReference type="EMBL" id="WHYS01000001">
    <property type="protein sequence ID" value="MQL54909.1"/>
    <property type="molecule type" value="Genomic_DNA"/>
</dbReference>
<sequence length="658" mass="75347">MKLIVQFVFTDGNKKYIFNDGKVEEYFGKLKTKDNIIGYLATIDGDKIKLSKFPIYDCSKIIFEGKLTIKVGNLGYLFESNESLCLFLGNIATPVINGNYLIIKGIVIISGDKRKLLDAMDNYDVIQYVLSKYPSDDEVIRQAIIGLSKLGKCSEAISLYTKLDKKYPEESLAVAECYEKIGEELEALKIYSFFSDERYKILEEKLRKKVDKIIEEYDATGNAKILYNALSILPTYDAPALKLGWHFIKKNPEESIKFFEEAVKRSRSYHNLLMLANAYIKSGKYMEALKIIEEAEKMRRTAGSAFLRGLALEHLNAKSEAEKDFLYACKEGIVEACEKVKPGVLYSPKDFYPEQWIGYVIYGYEVKQVLGTGGMGYVLLVERLGKKYAMKIMKKEYNFDEMLNEVAKMQEISKNSKYLVRILANFIDENWVDYYSSPPAIVMEYMGGGDLRDVLAKDEYSTLRHSVLWPQVVSVIFSKLANAIITIHKEGYIHCDIKPSNILFTSLLPNYGEEALEALEKEHVIPKLSDLGSAVKIGTPVIHYTPYYAHPLQRFGQRASTEMDIYSFTVSLYASLTNNFPFPEWLERELEEAATNPSKREQALKDFYSVDPRMDYVPEEFKDIIMRGLRGEITMEEIARDLKDIAMTEYNIPEEVLI</sequence>
<dbReference type="PANTHER" id="PTHR44167:SF24">
    <property type="entry name" value="SERINE_THREONINE-PROTEIN KINASE CHK2"/>
    <property type="match status" value="1"/>
</dbReference>
<keyword evidence="5" id="KW-0418">Kinase</keyword>
<dbReference type="Gene3D" id="1.25.40.10">
    <property type="entry name" value="Tetratricopeptide repeat domain"/>
    <property type="match status" value="1"/>
</dbReference>
<dbReference type="KEGG" id="aamb:D1866_12460"/>
<gene>
    <name evidence="5" type="ORF">D1866_12460</name>
    <name evidence="4" type="ORF">GFB69_03900</name>
</gene>
<keyword evidence="6" id="KW-1185">Reference proteome</keyword>
<dbReference type="PROSITE" id="PS00107">
    <property type="entry name" value="PROTEIN_KINASE_ATP"/>
    <property type="match status" value="1"/>
</dbReference>
<dbReference type="PROSITE" id="PS50011">
    <property type="entry name" value="PROTEIN_KINASE_DOM"/>
    <property type="match status" value="1"/>
</dbReference>
<name>A0A650CXV4_ACIAM</name>
<keyword evidence="2" id="KW-0067">ATP-binding</keyword>
<dbReference type="InterPro" id="IPR011990">
    <property type="entry name" value="TPR-like_helical_dom_sf"/>
</dbReference>
<evidence type="ECO:0000313" key="6">
    <source>
        <dbReference type="Proteomes" id="UP000426328"/>
    </source>
</evidence>
<dbReference type="InterPro" id="IPR011009">
    <property type="entry name" value="Kinase-like_dom_sf"/>
</dbReference>
<dbReference type="Gene3D" id="1.10.510.10">
    <property type="entry name" value="Transferase(Phosphotransferase) domain 1"/>
    <property type="match status" value="1"/>
</dbReference>